<dbReference type="InterPro" id="IPR008030">
    <property type="entry name" value="NmrA-like"/>
</dbReference>
<proteinExistence type="predicted"/>
<dbReference type="RefSeq" id="WP_329406688.1">
    <property type="nucleotide sequence ID" value="NZ_CP109441.1"/>
</dbReference>
<evidence type="ECO:0000313" key="2">
    <source>
        <dbReference type="EMBL" id="WUV44016.1"/>
    </source>
</evidence>
<dbReference type="Gene3D" id="3.90.25.10">
    <property type="entry name" value="UDP-galactose 4-epimerase, domain 1"/>
    <property type="match status" value="1"/>
</dbReference>
<dbReference type="PANTHER" id="PTHR43162:SF1">
    <property type="entry name" value="PRESTALK A DIFFERENTIATION PROTEIN A"/>
    <property type="match status" value="1"/>
</dbReference>
<dbReference type="Gene3D" id="3.40.50.720">
    <property type="entry name" value="NAD(P)-binding Rossmann-like Domain"/>
    <property type="match status" value="1"/>
</dbReference>
<dbReference type="Proteomes" id="UP001432062">
    <property type="component" value="Chromosome"/>
</dbReference>
<gene>
    <name evidence="2" type="ORF">OG563_33170</name>
</gene>
<feature type="domain" description="NmrA-like" evidence="1">
    <location>
        <begin position="10"/>
        <end position="277"/>
    </location>
</feature>
<dbReference type="SUPFAM" id="SSF51735">
    <property type="entry name" value="NAD(P)-binding Rossmann-fold domains"/>
    <property type="match status" value="1"/>
</dbReference>
<evidence type="ECO:0000313" key="3">
    <source>
        <dbReference type="Proteomes" id="UP001432062"/>
    </source>
</evidence>
<dbReference type="InterPro" id="IPR036291">
    <property type="entry name" value="NAD(P)-bd_dom_sf"/>
</dbReference>
<dbReference type="InterPro" id="IPR051604">
    <property type="entry name" value="Ergot_Alk_Oxidoreductase"/>
</dbReference>
<evidence type="ECO:0000259" key="1">
    <source>
        <dbReference type="Pfam" id="PF05368"/>
    </source>
</evidence>
<dbReference type="EMBL" id="CP109441">
    <property type="protein sequence ID" value="WUV44016.1"/>
    <property type="molecule type" value="Genomic_DNA"/>
</dbReference>
<organism evidence="2 3">
    <name type="scientific">Nocardia vinacea</name>
    <dbReference type="NCBI Taxonomy" id="96468"/>
    <lineage>
        <taxon>Bacteria</taxon>
        <taxon>Bacillati</taxon>
        <taxon>Actinomycetota</taxon>
        <taxon>Actinomycetes</taxon>
        <taxon>Mycobacteriales</taxon>
        <taxon>Nocardiaceae</taxon>
        <taxon>Nocardia</taxon>
    </lineage>
</organism>
<keyword evidence="3" id="KW-1185">Reference proteome</keyword>
<protein>
    <submittedName>
        <fullName evidence="2">NmrA family NAD(P)-binding protein</fullName>
    </submittedName>
</protein>
<dbReference type="Pfam" id="PF05368">
    <property type="entry name" value="NmrA"/>
    <property type="match status" value="1"/>
</dbReference>
<sequence length="311" mass="34750">MSYNRKPVPSSVLIFGASGHIGGPLARFMAREAPMIRLRLASSDTARAATLQAQFPRAEVVQADYTDPASLEAAVRDIEGIFVLTPSGTDEGPAMTSLVEACRSSRVSPHVIRLVGMQPEADPRRIPRSLRDHGLGLPIQHPIAKAVLSDSGLPVTFLNSGATFIDNFRWMANGLRDRRTLVWPDRLIPYIDPSDIAEVAARLFLSDNQRHIGQFHTMNNGQDILRFGEVAELMSEVWGEPITYDGSRAGFFAEYAAMGEVRLAYLWEFFQYEQDNEVVWARNDFVERTIGRRPTSVREWLSAHRDDLLGP</sequence>
<accession>A0ABZ1YPY8</accession>
<reference evidence="2" key="1">
    <citation type="submission" date="2022-10" db="EMBL/GenBank/DDBJ databases">
        <title>The complete genomes of actinobacterial strains from the NBC collection.</title>
        <authorList>
            <person name="Joergensen T.S."/>
            <person name="Alvarez Arevalo M."/>
            <person name="Sterndorff E.B."/>
            <person name="Faurdal D."/>
            <person name="Vuksanovic O."/>
            <person name="Mourched A.-S."/>
            <person name="Charusanti P."/>
            <person name="Shaw S."/>
            <person name="Blin K."/>
            <person name="Weber T."/>
        </authorList>
    </citation>
    <scope>NUCLEOTIDE SEQUENCE</scope>
    <source>
        <strain evidence="2">NBC_01482</strain>
    </source>
</reference>
<name>A0ABZ1YPY8_9NOCA</name>
<dbReference type="PANTHER" id="PTHR43162">
    <property type="match status" value="1"/>
</dbReference>